<name>A0AA96CX78_9BACT</name>
<accession>A0AA96CX78</accession>
<sequence>MIKISKREGTRTYIHDENPERREKSPNWKFSSDFIKTLKNAAKKNKLSNSCFFEKVVQNFFILENPNLIVVSKNQENTKKESRIAMTLHPVLIEDLKNYSEKSNLSTSAYIEIIFKKYYEKYSYETKLKNLLKYI</sequence>
<reference evidence="2" key="1">
    <citation type="submission" date="2023-09" db="EMBL/GenBank/DDBJ databases">
        <title>Arcobacter tbilisiensis sp. nov. isolated from chicken meat in Tbilisi, Georgia.</title>
        <authorList>
            <person name="Matthias R."/>
            <person name="Zautner A.E."/>
        </authorList>
    </citation>
    <scope>NUCLEOTIDE SEQUENCE</scope>
    <source>
        <strain evidence="2">LEO 107</strain>
    </source>
</reference>
<proteinExistence type="predicted"/>
<protein>
    <submittedName>
        <fullName evidence="2">Uncharacterized protein</fullName>
    </submittedName>
</protein>
<evidence type="ECO:0000256" key="1">
    <source>
        <dbReference type="SAM" id="MobiDB-lite"/>
    </source>
</evidence>
<evidence type="ECO:0000313" key="2">
    <source>
        <dbReference type="EMBL" id="WNL16259.1"/>
    </source>
</evidence>
<dbReference type="EMBL" id="CP134846">
    <property type="protein sequence ID" value="WNL16259.1"/>
    <property type="molecule type" value="Genomic_DNA"/>
</dbReference>
<organism evidence="2">
    <name type="scientific">Arcobacter sp. AZ-2023</name>
    <dbReference type="NCBI Taxonomy" id="3074453"/>
    <lineage>
        <taxon>Bacteria</taxon>
        <taxon>Pseudomonadati</taxon>
        <taxon>Campylobacterota</taxon>
        <taxon>Epsilonproteobacteria</taxon>
        <taxon>Campylobacterales</taxon>
        <taxon>Arcobacteraceae</taxon>
        <taxon>Arcobacter</taxon>
    </lineage>
</organism>
<dbReference type="AlphaFoldDB" id="A0AA96CX78"/>
<gene>
    <name evidence="2" type="ORF">RJG54_08550</name>
</gene>
<feature type="region of interest" description="Disordered" evidence="1">
    <location>
        <begin position="1"/>
        <end position="26"/>
    </location>
</feature>